<proteinExistence type="predicted"/>
<evidence type="ECO:0000313" key="2">
    <source>
        <dbReference type="Proteomes" id="UP001472677"/>
    </source>
</evidence>
<organism evidence="1 2">
    <name type="scientific">Hibiscus sabdariffa</name>
    <name type="common">roselle</name>
    <dbReference type="NCBI Taxonomy" id="183260"/>
    <lineage>
        <taxon>Eukaryota</taxon>
        <taxon>Viridiplantae</taxon>
        <taxon>Streptophyta</taxon>
        <taxon>Embryophyta</taxon>
        <taxon>Tracheophyta</taxon>
        <taxon>Spermatophyta</taxon>
        <taxon>Magnoliopsida</taxon>
        <taxon>eudicotyledons</taxon>
        <taxon>Gunneridae</taxon>
        <taxon>Pentapetalae</taxon>
        <taxon>rosids</taxon>
        <taxon>malvids</taxon>
        <taxon>Malvales</taxon>
        <taxon>Malvaceae</taxon>
        <taxon>Malvoideae</taxon>
        <taxon>Hibiscus</taxon>
    </lineage>
</organism>
<gene>
    <name evidence="1" type="ORF">V6N12_011704</name>
</gene>
<dbReference type="EMBL" id="JBBPBM010000086">
    <property type="protein sequence ID" value="KAK8510333.1"/>
    <property type="molecule type" value="Genomic_DNA"/>
</dbReference>
<protein>
    <submittedName>
        <fullName evidence="1">Uncharacterized protein</fullName>
    </submittedName>
</protein>
<reference evidence="1 2" key="1">
    <citation type="journal article" date="2024" name="G3 (Bethesda)">
        <title>Genome assembly of Hibiscus sabdariffa L. provides insights into metabolisms of medicinal natural products.</title>
        <authorList>
            <person name="Kim T."/>
        </authorList>
    </citation>
    <scope>NUCLEOTIDE SEQUENCE [LARGE SCALE GENOMIC DNA]</scope>
    <source>
        <strain evidence="1">TK-2024</strain>
        <tissue evidence="1">Old leaves</tissue>
    </source>
</reference>
<comment type="caution">
    <text evidence="1">The sequence shown here is derived from an EMBL/GenBank/DDBJ whole genome shotgun (WGS) entry which is preliminary data.</text>
</comment>
<keyword evidence="2" id="KW-1185">Reference proteome</keyword>
<sequence length="96" mass="10552">MTLRKPLSHASYKPLNTSSKFYFKDLKISDKLKSNQIAMHQPLKQCTTFQSGASSPRTSPVHSLYANQIEKLSNASPFHATEAFGNDGINGVIVAI</sequence>
<name>A0ABR2BT63_9ROSI</name>
<evidence type="ECO:0000313" key="1">
    <source>
        <dbReference type="EMBL" id="KAK8510333.1"/>
    </source>
</evidence>
<accession>A0ABR2BT63</accession>
<dbReference type="Proteomes" id="UP001472677">
    <property type="component" value="Unassembled WGS sequence"/>
</dbReference>